<dbReference type="Proteomes" id="UP000239899">
    <property type="component" value="Unassembled WGS sequence"/>
</dbReference>
<organism evidence="3 4">
    <name type="scientific">Chlorella sorokiniana</name>
    <name type="common">Freshwater green alga</name>
    <dbReference type="NCBI Taxonomy" id="3076"/>
    <lineage>
        <taxon>Eukaryota</taxon>
        <taxon>Viridiplantae</taxon>
        <taxon>Chlorophyta</taxon>
        <taxon>core chlorophytes</taxon>
        <taxon>Trebouxiophyceae</taxon>
        <taxon>Chlorellales</taxon>
        <taxon>Chlorellaceae</taxon>
        <taxon>Chlorella clade</taxon>
        <taxon>Chlorella</taxon>
    </lineage>
</organism>
<evidence type="ECO:0000256" key="1">
    <source>
        <dbReference type="SAM" id="Coils"/>
    </source>
</evidence>
<proteinExistence type="predicted"/>
<dbReference type="AlphaFoldDB" id="A0A2P6TFB1"/>
<evidence type="ECO:0000313" key="4">
    <source>
        <dbReference type="Proteomes" id="UP000239899"/>
    </source>
</evidence>
<evidence type="ECO:0000256" key="2">
    <source>
        <dbReference type="SAM" id="MobiDB-lite"/>
    </source>
</evidence>
<feature type="region of interest" description="Disordered" evidence="2">
    <location>
        <begin position="69"/>
        <end position="96"/>
    </location>
</feature>
<evidence type="ECO:0000313" key="3">
    <source>
        <dbReference type="EMBL" id="PRW32653.1"/>
    </source>
</evidence>
<sequence length="349" mass="38074">MGAQPVTSLLLRMLLLGMRCDTALLLALAWRSGFEPAGPLLLIHVATGSLFCLMQTWMTAKPKLLTSGTPCTATRTHTLNSPRRRTPAKVSAPPSSAPSLAHLAAAALAAECAAAKHALRTAESELAAQQRELNLERWLRRTAQGKLAHVQDNWQLEQEWLSSDAAKASLQREDEARQAAEDCLWQETSARLAAETSLRQQTMARQAAELKLRQEAAARQKAECSLREVSTARQAAQHSLRQETAARQAAEQGLQAAEERARNAEAAQQAAEQSLQAAEERECNAEAACVAKQTLVDWERSLARTAEQHEEAQWAAKDAADTAGQEQPPVKQSEPKKPVTCPALSRRYA</sequence>
<protein>
    <submittedName>
        <fullName evidence="3">IgA-specific serine endopeptidase autotransporter</fullName>
    </submittedName>
</protein>
<feature type="compositionally biased region" description="Low complexity" evidence="2">
    <location>
        <begin position="242"/>
        <end position="256"/>
    </location>
</feature>
<comment type="caution">
    <text evidence="3">The sequence shown here is derived from an EMBL/GenBank/DDBJ whole genome shotgun (WGS) entry which is preliminary data.</text>
</comment>
<feature type="region of interest" description="Disordered" evidence="2">
    <location>
        <begin position="235"/>
        <end position="279"/>
    </location>
</feature>
<gene>
    <name evidence="3" type="ORF">C2E21_8246</name>
</gene>
<dbReference type="EMBL" id="LHPG02000019">
    <property type="protein sequence ID" value="PRW32653.1"/>
    <property type="molecule type" value="Genomic_DNA"/>
</dbReference>
<feature type="region of interest" description="Disordered" evidence="2">
    <location>
        <begin position="304"/>
        <end position="349"/>
    </location>
</feature>
<reference evidence="3 4" key="1">
    <citation type="journal article" date="2018" name="Plant J.">
        <title>Genome sequences of Chlorella sorokiniana UTEX 1602 and Micractinium conductrix SAG 241.80: implications to maltose excretion by a green alga.</title>
        <authorList>
            <person name="Arriola M.B."/>
            <person name="Velmurugan N."/>
            <person name="Zhang Y."/>
            <person name="Plunkett M.H."/>
            <person name="Hondzo H."/>
            <person name="Barney B.M."/>
        </authorList>
    </citation>
    <scope>NUCLEOTIDE SEQUENCE [LARGE SCALE GENOMIC DNA]</scope>
    <source>
        <strain evidence="4">UTEX 1602</strain>
    </source>
</reference>
<feature type="compositionally biased region" description="Low complexity" evidence="2">
    <location>
        <begin position="264"/>
        <end position="277"/>
    </location>
</feature>
<feature type="compositionally biased region" description="Low complexity" evidence="2">
    <location>
        <begin position="313"/>
        <end position="323"/>
    </location>
</feature>
<name>A0A2P6TFB1_CHLSO</name>
<feature type="compositionally biased region" description="Polar residues" evidence="2">
    <location>
        <begin position="69"/>
        <end position="81"/>
    </location>
</feature>
<keyword evidence="4" id="KW-1185">Reference proteome</keyword>
<keyword evidence="1" id="KW-0175">Coiled coil</keyword>
<accession>A0A2P6TFB1</accession>
<feature type="coiled-coil region" evidence="1">
    <location>
        <begin position="105"/>
        <end position="132"/>
    </location>
</feature>